<sequence>MQKTLGYAAILATLLAGQALAGTVTEPLRTQYADISDKMELKLGWQSFKGMEVDEVEDLEGWTAMAEFSIPFGDRFRLRFNYPFKTNAEATVKDDQPMQQGEKVDVEGNGGVYDFAVLTFEHQLSFAEDTGYNLSYYVSGGRVPGRLETTKRDLKNVDEFDPMNHTGIVFSGGVKFDRQHSFGQLLANLGLRYYTDSDDLHPNGDDTFPALDARLAVVFSPWGALHPAVEVTYLGDFSDLNQFSVLPELLYTYKSLDLKAGAEIGLGGTGNELGAVLQAGIHF</sequence>
<evidence type="ECO:0000313" key="2">
    <source>
        <dbReference type="EMBL" id="HEC06863.1"/>
    </source>
</evidence>
<reference evidence="2" key="1">
    <citation type="journal article" date="2020" name="mSystems">
        <title>Genome- and Community-Level Interaction Insights into Carbon Utilization and Element Cycling Functions of Hydrothermarchaeota in Hydrothermal Sediment.</title>
        <authorList>
            <person name="Zhou Z."/>
            <person name="Liu Y."/>
            <person name="Xu W."/>
            <person name="Pan J."/>
            <person name="Luo Z.H."/>
            <person name="Li M."/>
        </authorList>
    </citation>
    <scope>NUCLEOTIDE SEQUENCE [LARGE SCALE GENOMIC DNA]</scope>
    <source>
        <strain evidence="2">HyVt-458</strain>
    </source>
</reference>
<evidence type="ECO:0000256" key="1">
    <source>
        <dbReference type="SAM" id="SignalP"/>
    </source>
</evidence>
<proteinExistence type="predicted"/>
<comment type="caution">
    <text evidence="2">The sequence shown here is derived from an EMBL/GenBank/DDBJ whole genome shotgun (WGS) entry which is preliminary data.</text>
</comment>
<keyword evidence="1" id="KW-0732">Signal</keyword>
<protein>
    <recommendedName>
        <fullName evidence="3">LbtU family siderophore porin</fullName>
    </recommendedName>
</protein>
<feature type="chain" id="PRO_5032308881" description="LbtU family siderophore porin" evidence="1">
    <location>
        <begin position="22"/>
        <end position="283"/>
    </location>
</feature>
<name>A0A831RZ67_9GAMM</name>
<dbReference type="EMBL" id="DRLF01000294">
    <property type="protein sequence ID" value="HEC06863.1"/>
    <property type="molecule type" value="Genomic_DNA"/>
</dbReference>
<dbReference type="Proteomes" id="UP000886339">
    <property type="component" value="Unassembled WGS sequence"/>
</dbReference>
<feature type="signal peptide" evidence="1">
    <location>
        <begin position="1"/>
        <end position="21"/>
    </location>
</feature>
<organism evidence="2">
    <name type="scientific">Thiolapillus brandeum</name>
    <dbReference type="NCBI Taxonomy" id="1076588"/>
    <lineage>
        <taxon>Bacteria</taxon>
        <taxon>Pseudomonadati</taxon>
        <taxon>Pseudomonadota</taxon>
        <taxon>Gammaproteobacteria</taxon>
        <taxon>Chromatiales</taxon>
        <taxon>Sedimenticolaceae</taxon>
        <taxon>Thiolapillus</taxon>
    </lineage>
</organism>
<accession>A0A831RZ67</accession>
<evidence type="ECO:0008006" key="3">
    <source>
        <dbReference type="Google" id="ProtNLM"/>
    </source>
</evidence>
<gene>
    <name evidence="2" type="ORF">ENJ12_08435</name>
</gene>
<dbReference type="AlphaFoldDB" id="A0A831RZ67"/>